<keyword evidence="5" id="KW-0998">Cell outer membrane</keyword>
<name>A0A401LZN9_9BACE</name>
<keyword evidence="9" id="KW-1185">Reference proteome</keyword>
<dbReference type="InterPro" id="IPR012944">
    <property type="entry name" value="SusD_RagB_dom"/>
</dbReference>
<evidence type="ECO:0000256" key="3">
    <source>
        <dbReference type="ARBA" id="ARBA00022729"/>
    </source>
</evidence>
<dbReference type="Proteomes" id="UP000288079">
    <property type="component" value="Unassembled WGS sequence"/>
</dbReference>
<evidence type="ECO:0000259" key="7">
    <source>
        <dbReference type="Pfam" id="PF14322"/>
    </source>
</evidence>
<dbReference type="AlphaFoldDB" id="A0A401LZN9"/>
<dbReference type="Pfam" id="PF07980">
    <property type="entry name" value="SusD_RagB"/>
    <property type="match status" value="1"/>
</dbReference>
<dbReference type="InterPro" id="IPR011990">
    <property type="entry name" value="TPR-like_helical_dom_sf"/>
</dbReference>
<comment type="caution">
    <text evidence="8">The sequence shown here is derived from an EMBL/GenBank/DDBJ whole genome shotgun (WGS) entry which is preliminary data.</text>
</comment>
<evidence type="ECO:0000313" key="9">
    <source>
        <dbReference type="Proteomes" id="UP000288079"/>
    </source>
</evidence>
<dbReference type="InterPro" id="IPR033985">
    <property type="entry name" value="SusD-like_N"/>
</dbReference>
<feature type="domain" description="SusD-like N-terminal" evidence="7">
    <location>
        <begin position="23"/>
        <end position="225"/>
    </location>
</feature>
<dbReference type="OrthoDB" id="724176at2"/>
<dbReference type="GO" id="GO:0009279">
    <property type="term" value="C:cell outer membrane"/>
    <property type="evidence" value="ECO:0007669"/>
    <property type="project" value="UniProtKB-SubCell"/>
</dbReference>
<evidence type="ECO:0000256" key="1">
    <source>
        <dbReference type="ARBA" id="ARBA00004442"/>
    </source>
</evidence>
<evidence type="ECO:0000256" key="5">
    <source>
        <dbReference type="ARBA" id="ARBA00023237"/>
    </source>
</evidence>
<dbReference type="PROSITE" id="PS51257">
    <property type="entry name" value="PROKAR_LIPOPROTEIN"/>
    <property type="match status" value="1"/>
</dbReference>
<proteinExistence type="inferred from homology"/>
<organism evidence="8 9">
    <name type="scientific">Bacteroides faecalis</name>
    <dbReference type="NCBI Taxonomy" id="2447885"/>
    <lineage>
        <taxon>Bacteria</taxon>
        <taxon>Pseudomonadati</taxon>
        <taxon>Bacteroidota</taxon>
        <taxon>Bacteroidia</taxon>
        <taxon>Bacteroidales</taxon>
        <taxon>Bacteroidaceae</taxon>
        <taxon>Bacteroides</taxon>
    </lineage>
</organism>
<keyword evidence="3" id="KW-0732">Signal</keyword>
<protein>
    <submittedName>
        <fullName evidence="8">Starch-binding protein</fullName>
    </submittedName>
</protein>
<evidence type="ECO:0000259" key="6">
    <source>
        <dbReference type="Pfam" id="PF07980"/>
    </source>
</evidence>
<feature type="domain" description="RagB/SusD" evidence="6">
    <location>
        <begin position="338"/>
        <end position="652"/>
    </location>
</feature>
<reference evidence="8 9" key="1">
    <citation type="submission" date="2018-10" db="EMBL/GenBank/DDBJ databases">
        <title>Draft Genome Sequence of Bacteroides sp. KCTC 15687.</title>
        <authorList>
            <person name="Yu S.Y."/>
            <person name="Kim J.S."/>
            <person name="Oh B.S."/>
            <person name="Park S.H."/>
            <person name="Kang S.W."/>
            <person name="Park J.E."/>
            <person name="Choi S.H."/>
            <person name="Han K.I."/>
            <person name="Lee K.C."/>
            <person name="Eom M.K."/>
            <person name="Suh M.K."/>
            <person name="Lee D.H."/>
            <person name="Yoon H."/>
            <person name="Kim B."/>
            <person name="Yang S.J."/>
            <person name="Lee J.S."/>
            <person name="Lee J.H."/>
        </authorList>
    </citation>
    <scope>NUCLEOTIDE SEQUENCE [LARGE SCALE GENOMIC DNA]</scope>
    <source>
        <strain evidence="8 9">KCTC 15687</strain>
    </source>
</reference>
<dbReference type="Pfam" id="PF14322">
    <property type="entry name" value="SusD-like_3"/>
    <property type="match status" value="1"/>
</dbReference>
<evidence type="ECO:0000313" key="8">
    <source>
        <dbReference type="EMBL" id="GCB36957.1"/>
    </source>
</evidence>
<comment type="similarity">
    <text evidence="2">Belongs to the SusD family.</text>
</comment>
<dbReference type="EMBL" id="BHWB01000017">
    <property type="protein sequence ID" value="GCB36957.1"/>
    <property type="molecule type" value="Genomic_DNA"/>
</dbReference>
<dbReference type="RefSeq" id="WP_125042428.1">
    <property type="nucleotide sequence ID" value="NZ_BHWB01000017.1"/>
</dbReference>
<sequence>MKYNIKNIALGFSLSFGVLVSCDYLDVVPPEQATTSDTMKDRNSANGFINSCYIAVESTTPFPYKNYEWSSDESVHSGQWSEDSQKAAWNLYSDTNAAGWWNACYNYIGHCHMFLNLLEQYNNPTGATEEDKARWKAEAQFLKAYYHFRLLEMYGPIPIVDDRMPQSTLPGEFPGRSHFDYVVDYICNQKLNDETINALPDVTNAQEWGRATSIAALALKGRVLLYAASPLWNGKFPYPDWKNTNYETPGYGTELVSRQEDMGKWDRALEANLAALKAAESVGERKLVDMDNVPSNIRDVPIPYIAGVDTSTVEGKEFAKRVLMLRTITSSNEDDGNKEIIWGVFLQGSNAWMTFAQCPPRILCFNEADNRWADGWGAINPTLYSIEHFYTKNGKLPDLDPSFPKGDERFERAGILVKGHENVIKLNTNREPRFYAMFSFDGDDYSPIMKDGEPLTINMLSSKAQGYGWDQNGRNYIEGGYLTKKYISPSVRYSSIDGATDSKNYAKPLFRLAELYLNVAECYAAKGDVGNALIYLNRIRERAGLQGLTESEVAASGMSITDWVRNERFIELWGEGHRYYDVRRWLLAPQQLKAGAREGLNMLGAGKDPTFEAFNKRTVINQPFQWDNRMYLWPIAWTEISNDPQLVQAPGY</sequence>
<dbReference type="Gene3D" id="1.25.40.390">
    <property type="match status" value="1"/>
</dbReference>
<dbReference type="SUPFAM" id="SSF48452">
    <property type="entry name" value="TPR-like"/>
    <property type="match status" value="1"/>
</dbReference>
<evidence type="ECO:0000256" key="2">
    <source>
        <dbReference type="ARBA" id="ARBA00006275"/>
    </source>
</evidence>
<comment type="subcellular location">
    <subcellularLocation>
        <location evidence="1">Cell outer membrane</location>
    </subcellularLocation>
</comment>
<gene>
    <name evidence="8" type="ORF">KGMB02408_39020</name>
</gene>
<evidence type="ECO:0000256" key="4">
    <source>
        <dbReference type="ARBA" id="ARBA00023136"/>
    </source>
</evidence>
<accession>A0A401LZN9</accession>
<keyword evidence="4" id="KW-0472">Membrane</keyword>